<reference evidence="2" key="1">
    <citation type="submission" date="2023-03" db="EMBL/GenBank/DDBJ databases">
        <title>Massive genome expansion in bonnet fungi (Mycena s.s.) driven by repeated elements and novel gene families across ecological guilds.</title>
        <authorList>
            <consortium name="Lawrence Berkeley National Laboratory"/>
            <person name="Harder C.B."/>
            <person name="Miyauchi S."/>
            <person name="Viragh M."/>
            <person name="Kuo A."/>
            <person name="Thoen E."/>
            <person name="Andreopoulos B."/>
            <person name="Lu D."/>
            <person name="Skrede I."/>
            <person name="Drula E."/>
            <person name="Henrissat B."/>
            <person name="Morin E."/>
            <person name="Kohler A."/>
            <person name="Barry K."/>
            <person name="LaButti K."/>
            <person name="Morin E."/>
            <person name="Salamov A."/>
            <person name="Lipzen A."/>
            <person name="Mereny Z."/>
            <person name="Hegedus B."/>
            <person name="Baldrian P."/>
            <person name="Stursova M."/>
            <person name="Weitz H."/>
            <person name="Taylor A."/>
            <person name="Grigoriev I.V."/>
            <person name="Nagy L.G."/>
            <person name="Martin F."/>
            <person name="Kauserud H."/>
        </authorList>
    </citation>
    <scope>NUCLEOTIDE SEQUENCE</scope>
    <source>
        <strain evidence="2">9284</strain>
    </source>
</reference>
<organism evidence="2 3">
    <name type="scientific">Roridomyces roridus</name>
    <dbReference type="NCBI Taxonomy" id="1738132"/>
    <lineage>
        <taxon>Eukaryota</taxon>
        <taxon>Fungi</taxon>
        <taxon>Dikarya</taxon>
        <taxon>Basidiomycota</taxon>
        <taxon>Agaricomycotina</taxon>
        <taxon>Agaricomycetes</taxon>
        <taxon>Agaricomycetidae</taxon>
        <taxon>Agaricales</taxon>
        <taxon>Marasmiineae</taxon>
        <taxon>Mycenaceae</taxon>
        <taxon>Roridomyces</taxon>
    </lineage>
</organism>
<protein>
    <recommendedName>
        <fullName evidence="4">F-box domain-containing protein</fullName>
    </recommendedName>
</protein>
<proteinExistence type="predicted"/>
<dbReference type="Gene3D" id="1.20.1280.50">
    <property type="match status" value="1"/>
</dbReference>
<name>A0AAD7CL08_9AGAR</name>
<keyword evidence="3" id="KW-1185">Reference proteome</keyword>
<sequence length="609" mass="68043">MKGRVNRGHDQKAITSAARQWCRGEQNDAFSAQHPRLASSTSPMATSSPISALPPELLADIFVRCVPVTPRKVQTNVSWLYITVVSKFWRSVALACPELWSTVVLSRPTWTDLFLDRSKTVPIVVRGDLSAKVYPLGIKSFLCDHASRLGTLDIRGTPWALNGIFSNLNEAGSAPRIQDIRIINIYPHVQYYGDKGARLPTDLFGRRQVTEGQYSPGLSLHLVGCAFPWDSAWYSNLTHLHLEEILMALRPTMETLLFVIAGSKNLECLTLINCGPTTSTGCIINLPRLSRVIYKTESNTCAPLLLYLALPPSATLYAACWMLANEEGAPGATYHPVWDSYPSAYDTVRIVHCEKGTTYILRDTARPWWRRKFRAYEKSSIYTITWAVDSVSTHLDFTRITTLHLHTGVPEFTDTISMWRVLGRGMPCVRALHLYDAFPPGWLEFMLTQAMYVLGLTHFRYALYGLAYRASPDTPPPHAWPSLQRLGLHSIDLGESEDAHPGPAFPADLLAALLWARREGGSRICGLEIDEECENVLPQALWRFRLFADVVCGIRVRSGVVERDVREECPRVYSLGVFERMVTREGLQASPSPSPPPGLDITEAGDEDS</sequence>
<feature type="region of interest" description="Disordered" evidence="1">
    <location>
        <begin position="585"/>
        <end position="609"/>
    </location>
</feature>
<dbReference type="AlphaFoldDB" id="A0AAD7CL08"/>
<accession>A0AAD7CL08</accession>
<evidence type="ECO:0000313" key="2">
    <source>
        <dbReference type="EMBL" id="KAJ7651174.1"/>
    </source>
</evidence>
<comment type="caution">
    <text evidence="2">The sequence shown here is derived from an EMBL/GenBank/DDBJ whole genome shotgun (WGS) entry which is preliminary data.</text>
</comment>
<evidence type="ECO:0008006" key="4">
    <source>
        <dbReference type="Google" id="ProtNLM"/>
    </source>
</evidence>
<dbReference type="EMBL" id="JARKIF010000001">
    <property type="protein sequence ID" value="KAJ7651174.1"/>
    <property type="molecule type" value="Genomic_DNA"/>
</dbReference>
<evidence type="ECO:0000313" key="3">
    <source>
        <dbReference type="Proteomes" id="UP001221142"/>
    </source>
</evidence>
<evidence type="ECO:0000256" key="1">
    <source>
        <dbReference type="SAM" id="MobiDB-lite"/>
    </source>
</evidence>
<dbReference type="Proteomes" id="UP001221142">
    <property type="component" value="Unassembled WGS sequence"/>
</dbReference>
<gene>
    <name evidence="2" type="ORF">FB45DRAFT_32097</name>
</gene>